<dbReference type="GO" id="GO:0000435">
    <property type="term" value="P:positive regulation of transcription from RNA polymerase II promoter by galactose"/>
    <property type="evidence" value="ECO:0007669"/>
    <property type="project" value="TreeGrafter"/>
</dbReference>
<keyword evidence="1" id="KW-0805">Transcription regulation</keyword>
<dbReference type="InterPro" id="IPR007219">
    <property type="entry name" value="XnlR_reg_dom"/>
</dbReference>
<dbReference type="GO" id="GO:0008270">
    <property type="term" value="F:zinc ion binding"/>
    <property type="evidence" value="ECO:0007669"/>
    <property type="project" value="InterPro"/>
</dbReference>
<keyword evidence="2" id="KW-0804">Transcription</keyword>
<dbReference type="PANTHER" id="PTHR47424">
    <property type="entry name" value="REGULATORY PROTEIN GAL4"/>
    <property type="match status" value="1"/>
</dbReference>
<evidence type="ECO:0000256" key="2">
    <source>
        <dbReference type="ARBA" id="ARBA00023163"/>
    </source>
</evidence>
<evidence type="ECO:0000256" key="1">
    <source>
        <dbReference type="ARBA" id="ARBA00023015"/>
    </source>
</evidence>
<dbReference type="GeneID" id="81384401"/>
<evidence type="ECO:0000313" key="5">
    <source>
        <dbReference type="EMBL" id="KAJ5231728.1"/>
    </source>
</evidence>
<dbReference type="Proteomes" id="UP001147733">
    <property type="component" value="Unassembled WGS sequence"/>
</dbReference>
<dbReference type="GO" id="GO:0005634">
    <property type="term" value="C:nucleus"/>
    <property type="evidence" value="ECO:0007669"/>
    <property type="project" value="TreeGrafter"/>
</dbReference>
<dbReference type="Pfam" id="PF04082">
    <property type="entry name" value="Fungal_trans"/>
    <property type="match status" value="1"/>
</dbReference>
<dbReference type="PANTHER" id="PTHR47424:SF5">
    <property type="entry name" value="ZN(II)2CYS6 TRANSCRIPTION FACTOR (EUROFUNG)"/>
    <property type="match status" value="1"/>
</dbReference>
<feature type="domain" description="Xylanolytic transcriptional activator regulatory" evidence="4">
    <location>
        <begin position="288"/>
        <end position="361"/>
    </location>
</feature>
<dbReference type="GO" id="GO:0006351">
    <property type="term" value="P:DNA-templated transcription"/>
    <property type="evidence" value="ECO:0007669"/>
    <property type="project" value="InterPro"/>
</dbReference>
<dbReference type="SMART" id="SM00906">
    <property type="entry name" value="Fungal_trans"/>
    <property type="match status" value="1"/>
</dbReference>
<gene>
    <name evidence="5" type="ORF">N7469_006316</name>
</gene>
<reference evidence="5" key="1">
    <citation type="submission" date="2022-11" db="EMBL/GenBank/DDBJ databases">
        <authorList>
            <person name="Petersen C."/>
        </authorList>
    </citation>
    <scope>NUCLEOTIDE SEQUENCE</scope>
    <source>
        <strain evidence="5">IBT 23319</strain>
    </source>
</reference>
<sequence length="633" mass="71100">MLHGRSQKATANATPIGDYEAVVKLIFPNTSINTLKNLSRTNLLEQAQLESDFTPGTSNHSSSVASPDIALSHQSRCVPNSDANDRLYQLQYHSPTNIQRDETSAEGQTPVEEEINALSFTEPPISSFVGISSVDLAVRVLTKILPIRLDKQSMPENEEFETFADCPAILPSSISPICSYREEQRLIDAYFAGTHVFIPIIHEPSFRSRYLAHHGTHDRSWLALLNIVLALGSITSSPGDSEEDLQYFSLAQQYLSLDSFGNGRLETLQTLLLMGGQYLYFRNRPNMASALLGACYRIASALGLHIQRPGGSEGGLCSQEEHKRRNWWALYVLDTWGSITLGRPSLAHGPTVDLPRNILDDQGEILPLAVPTIHSPLIHNIQLCRIINRIQDRLLVNSTMADDELQHYDESLLSWFDSLPPFLQSVNICPPDLQDARIVLKWRYHNIRFLLYRPILLDTVIRKATFDDLTLNERTAVSKCRDIAMEAIYDIKSEWRPNKICCLNAVGFLFQACLIPLMAIAVESKDSPDYQSWCNQVQAGIDVCNEMSQFSLAGPRTKDFLSQLFVAVLNGSTESFDHQMGVDDRPSMETLMGLFAGEWDQLNQYDILGQISTPDNSYLDQQVLDQYYLPNDI</sequence>
<protein>
    <recommendedName>
        <fullName evidence="4">Xylanolytic transcriptional activator regulatory domain-containing protein</fullName>
    </recommendedName>
</protein>
<comment type="caution">
    <text evidence="5">The sequence shown here is derived from an EMBL/GenBank/DDBJ whole genome shotgun (WGS) entry which is preliminary data.</text>
</comment>
<keyword evidence="3" id="KW-0539">Nucleus</keyword>
<organism evidence="5 6">
    <name type="scientific">Penicillium citrinum</name>
    <dbReference type="NCBI Taxonomy" id="5077"/>
    <lineage>
        <taxon>Eukaryota</taxon>
        <taxon>Fungi</taxon>
        <taxon>Dikarya</taxon>
        <taxon>Ascomycota</taxon>
        <taxon>Pezizomycotina</taxon>
        <taxon>Eurotiomycetes</taxon>
        <taxon>Eurotiomycetidae</taxon>
        <taxon>Eurotiales</taxon>
        <taxon>Aspergillaceae</taxon>
        <taxon>Penicillium</taxon>
    </lineage>
</organism>
<reference evidence="5" key="2">
    <citation type="journal article" date="2023" name="IMA Fungus">
        <title>Comparative genomic study of the Penicillium genus elucidates a diverse pangenome and 15 lateral gene transfer events.</title>
        <authorList>
            <person name="Petersen C."/>
            <person name="Sorensen T."/>
            <person name="Nielsen M.R."/>
            <person name="Sondergaard T.E."/>
            <person name="Sorensen J.L."/>
            <person name="Fitzpatrick D.A."/>
            <person name="Frisvad J.C."/>
            <person name="Nielsen K.L."/>
        </authorList>
    </citation>
    <scope>NUCLEOTIDE SEQUENCE</scope>
    <source>
        <strain evidence="5">IBT 23319</strain>
    </source>
</reference>
<evidence type="ECO:0000259" key="4">
    <source>
        <dbReference type="SMART" id="SM00906"/>
    </source>
</evidence>
<proteinExistence type="predicted"/>
<evidence type="ECO:0000256" key="3">
    <source>
        <dbReference type="ARBA" id="ARBA00023242"/>
    </source>
</evidence>
<keyword evidence="6" id="KW-1185">Reference proteome</keyword>
<dbReference type="EMBL" id="JAPQKT010000005">
    <property type="protein sequence ID" value="KAJ5231728.1"/>
    <property type="molecule type" value="Genomic_DNA"/>
</dbReference>
<dbReference type="AlphaFoldDB" id="A0A9W9TML6"/>
<evidence type="ECO:0000313" key="6">
    <source>
        <dbReference type="Proteomes" id="UP001147733"/>
    </source>
</evidence>
<accession>A0A9W9TML6</accession>
<name>A0A9W9TML6_PENCI</name>
<dbReference type="CDD" id="cd12148">
    <property type="entry name" value="fungal_TF_MHR"/>
    <property type="match status" value="1"/>
</dbReference>
<dbReference type="InterPro" id="IPR051127">
    <property type="entry name" value="Fungal_SecMet_Regulators"/>
</dbReference>
<dbReference type="OrthoDB" id="3362851at2759"/>
<dbReference type="GO" id="GO:0000981">
    <property type="term" value="F:DNA-binding transcription factor activity, RNA polymerase II-specific"/>
    <property type="evidence" value="ECO:0007669"/>
    <property type="project" value="TreeGrafter"/>
</dbReference>
<dbReference type="RefSeq" id="XP_056500472.1">
    <property type="nucleotide sequence ID" value="XM_056645234.1"/>
</dbReference>
<dbReference type="GO" id="GO:0000978">
    <property type="term" value="F:RNA polymerase II cis-regulatory region sequence-specific DNA binding"/>
    <property type="evidence" value="ECO:0007669"/>
    <property type="project" value="TreeGrafter"/>
</dbReference>